<dbReference type="InterPro" id="IPR041664">
    <property type="entry name" value="AAA_16"/>
</dbReference>
<dbReference type="SUPFAM" id="SSF52540">
    <property type="entry name" value="P-loop containing nucleoside triphosphate hydrolases"/>
    <property type="match status" value="1"/>
</dbReference>
<evidence type="ECO:0000256" key="1">
    <source>
        <dbReference type="SAM" id="Coils"/>
    </source>
</evidence>
<keyword evidence="1" id="KW-0175">Coiled coil</keyword>
<dbReference type="PROSITE" id="PS00108">
    <property type="entry name" value="PROTEIN_KINASE_ST"/>
    <property type="match status" value="1"/>
</dbReference>
<dbReference type="InterPro" id="IPR002645">
    <property type="entry name" value="STAS_dom"/>
</dbReference>
<dbReference type="GO" id="GO:0004672">
    <property type="term" value="F:protein kinase activity"/>
    <property type="evidence" value="ECO:0007669"/>
    <property type="project" value="InterPro"/>
</dbReference>
<evidence type="ECO:0000313" key="5">
    <source>
        <dbReference type="Proteomes" id="UP000075604"/>
    </source>
</evidence>
<dbReference type="EMBL" id="JELX01001886">
    <property type="protein sequence ID" value="KYF57305.1"/>
    <property type="molecule type" value="Genomic_DNA"/>
</dbReference>
<dbReference type="InterPro" id="IPR011009">
    <property type="entry name" value="Kinase-like_dom_sf"/>
</dbReference>
<evidence type="ECO:0000259" key="3">
    <source>
        <dbReference type="PROSITE" id="PS50801"/>
    </source>
</evidence>
<feature type="coiled-coil region" evidence="1">
    <location>
        <begin position="1486"/>
        <end position="1562"/>
    </location>
</feature>
<dbReference type="Gene3D" id="1.10.510.10">
    <property type="entry name" value="Transferase(Phosphotransferase) domain 1"/>
    <property type="match status" value="1"/>
</dbReference>
<reference evidence="4 5" key="1">
    <citation type="submission" date="2014-02" db="EMBL/GenBank/DDBJ databases">
        <title>The small core and large imbalanced accessory genome model reveals a collaborative survival strategy of Sorangium cellulosum strains in nature.</title>
        <authorList>
            <person name="Han K."/>
            <person name="Peng R."/>
            <person name="Blom J."/>
            <person name="Li Y.-Z."/>
        </authorList>
    </citation>
    <scope>NUCLEOTIDE SEQUENCE [LARGE SCALE GENOMIC DNA]</scope>
    <source>
        <strain evidence="4 5">So0157-18</strain>
    </source>
</reference>
<dbReference type="InterPro" id="IPR027417">
    <property type="entry name" value="P-loop_NTPase"/>
</dbReference>
<keyword evidence="4" id="KW-0418">Kinase</keyword>
<evidence type="ECO:0000313" key="4">
    <source>
        <dbReference type="EMBL" id="KYF57305.1"/>
    </source>
</evidence>
<dbReference type="GO" id="GO:0005524">
    <property type="term" value="F:ATP binding"/>
    <property type="evidence" value="ECO:0007669"/>
    <property type="project" value="InterPro"/>
</dbReference>
<evidence type="ECO:0000259" key="2">
    <source>
        <dbReference type="PROSITE" id="PS50011"/>
    </source>
</evidence>
<dbReference type="InterPro" id="IPR008271">
    <property type="entry name" value="Ser/Thr_kinase_AS"/>
</dbReference>
<feature type="domain" description="Protein kinase" evidence="2">
    <location>
        <begin position="1"/>
        <end position="269"/>
    </location>
</feature>
<dbReference type="CDD" id="cd14014">
    <property type="entry name" value="STKc_PknB_like"/>
    <property type="match status" value="1"/>
</dbReference>
<dbReference type="Pfam" id="PF01590">
    <property type="entry name" value="GAF"/>
    <property type="match status" value="1"/>
</dbReference>
<dbReference type="SUPFAM" id="SSF55781">
    <property type="entry name" value="GAF domain-like"/>
    <property type="match status" value="1"/>
</dbReference>
<gene>
    <name evidence="4" type="ORF">BE04_14285</name>
</gene>
<dbReference type="CDD" id="cd07041">
    <property type="entry name" value="STAS_RsbR_RsbS_like"/>
    <property type="match status" value="1"/>
</dbReference>
<protein>
    <submittedName>
        <fullName evidence="4">Protein kinase</fullName>
    </submittedName>
</protein>
<dbReference type="Pfam" id="PF01740">
    <property type="entry name" value="STAS"/>
    <property type="match status" value="1"/>
</dbReference>
<dbReference type="Gene3D" id="3.30.450.40">
    <property type="match status" value="1"/>
</dbReference>
<accession>A0A150PNM3</accession>
<dbReference type="PANTHER" id="PTHR43642:SF1">
    <property type="entry name" value="HYBRID SIGNAL TRANSDUCTION HISTIDINE KINASE G"/>
    <property type="match status" value="1"/>
</dbReference>
<dbReference type="InterPro" id="IPR053159">
    <property type="entry name" value="Hybrid_Histidine_Kinase"/>
</dbReference>
<dbReference type="PANTHER" id="PTHR43642">
    <property type="entry name" value="HYBRID SIGNAL TRANSDUCTION HISTIDINE KINASE G"/>
    <property type="match status" value="1"/>
</dbReference>
<organism evidence="4 5">
    <name type="scientific">Sorangium cellulosum</name>
    <name type="common">Polyangium cellulosum</name>
    <dbReference type="NCBI Taxonomy" id="56"/>
    <lineage>
        <taxon>Bacteria</taxon>
        <taxon>Pseudomonadati</taxon>
        <taxon>Myxococcota</taxon>
        <taxon>Polyangia</taxon>
        <taxon>Polyangiales</taxon>
        <taxon>Polyangiaceae</taxon>
        <taxon>Sorangium</taxon>
    </lineage>
</organism>
<dbReference type="Gene3D" id="3.40.50.300">
    <property type="entry name" value="P-loop containing nucleotide triphosphate hydrolases"/>
    <property type="match status" value="1"/>
</dbReference>
<dbReference type="InterPro" id="IPR003018">
    <property type="entry name" value="GAF"/>
</dbReference>
<dbReference type="SMART" id="SM00065">
    <property type="entry name" value="GAF"/>
    <property type="match status" value="1"/>
</dbReference>
<dbReference type="InterPro" id="IPR000719">
    <property type="entry name" value="Prot_kinase_dom"/>
</dbReference>
<keyword evidence="4" id="KW-0808">Transferase</keyword>
<dbReference type="Gene3D" id="3.30.750.24">
    <property type="entry name" value="STAS domain"/>
    <property type="match status" value="1"/>
</dbReference>
<feature type="domain" description="STAS" evidence="3">
    <location>
        <begin position="1568"/>
        <end position="1679"/>
    </location>
</feature>
<sequence length="1693" mass="187023">MLSATCTVSQQIYVDSSIEVFEGTWGDERKPAVFKVLKSEFPSSRELAALRHEYNVLRELDVEGVVKAYGLEKHKNGLALVLERPSRTTLHDVLRAGRLELRPALTIARSAARVLDEIHRRKVIHKDVKPHNILVDPDSLKVHFVGFGIATLLPHETQQAVSPEALEGTLAYMSPEQTGRMNRVIDRRTDLYSFGVTLYQMLTGVLPFNESDPMDLIHGHIARTPVPPPERVPGVPEAVSRIVMKLLEKNAEDRYQSAFGLFADLDACLRQLSTSGAVAPFALGQRDIPDTLRIPQKLYGRAEEERALLAAFERAAGGEGELLLVSGYSGMGKSALVNEIHKAIAQRGGYFTAGKFDPLNRGAPYTSLARALRELIRHILTERPEQLARWSTELARALGTSGQLLVDLIPELEWIVGPQPPVQKLPPAESQGRFHAIFKAFVRVFATAEHPLVLFLDDLQWADPASLKLLEVLATDPERGHLLVIGAYRDNEVYAAHPLRVALGEIDKAGAPPRELRLRPLALADVVELLSDALSAARDEVEPLARVVFDRTQSNPFFVRQFLASLHAEGLLRFEAGAWTWNIESIRRRTVTDNVVEFMARKIEELDPELVRVLRLAACIGHEFDLRTLAVISERPPHETVAALWKILQEGLIAPVDTDYRLAHATDGDARAGVDWRVTYRFLHDRVQQAAYSLIGEDRKREVHLRIGRLMLASMEGAAREEALFDIVNHFNIAAPIVSSPAEQATAAELNLEAGRRAKAATAYEAAAGYFRAGMAFLPRGGFDDTYELALALHRERAEVESLCGAFEEAERLCAAALERARTAMDKVSIHLVQANQYLLQWRNHEATLVQKAGLRLLGCPIPEDRGEVAALLEQELEAVPVLLAGRSIEELAHAPRTTRPELPVTLELLVNLFFGAYNSSDQTLANLAIVKMVTLSLQHGNSDMSAFGYVAYGMVVGPLLGEYETAYRFGRMAIELADQLDNLVLRAKTYHIFSADVHSWTQPLRRADPYYDRVYDLGLQAGDWTAMGYMISQSGSDRLTYGMPLAELSQLTEVHLAFLRRARSHDIIDILLAGVIQPMKCLQGLTKSRLSFDDGAFDEASYTAKHGGSPYHMGWLYYAKIRNAYLFGDRASYPDLMPKLAVIEGALPTHAKVPEATFYAGLMRIAALEGAEGAARREHEEQLGRLLERMKRWADAGPDNVRHKYLLVLAEQARVEGRRAEAMDLYEQGIEAARQADYINNQALGNELYGRFWLAQGRAEFAGIHLRRAVYLYERWGASAKVAALREELAPAAPSAADGAVALSPTSTALPGLVAGESFDLATVLRTAQAISSEIVLDKVLDQVLRSVIRSAGASRGFLILSRGEVLTVEAMISLDPDTVSLGLAMPLETRLDLARAVVHYVARSREALVIGRAEDDPRLAGDPHVIARRPKSILGLPLLHQGRLSGVLYLENHLAEHAFTADRIELLRLLSSQAAVAVENALLYADLEAVSAELRAANERLEREVEERTEELSQANERLSAQSEELRDANLRLLHELGERERAEEARAQLQEEVIRFQREKISELSTPLVPITNDVMVMPLIGTLDEERAADVLQTLLDGASRSGARVVIIDVTGIKGVDHRVANALINAVNALRLLGTQAVLTGIRGEVAQALIRLDIDMSRLAIRGTLQSGIAYAIGRSGALRASRTRA</sequence>
<dbReference type="PROSITE" id="PS50801">
    <property type="entry name" value="STAS"/>
    <property type="match status" value="1"/>
</dbReference>
<dbReference type="Pfam" id="PF13191">
    <property type="entry name" value="AAA_16"/>
    <property type="match status" value="1"/>
</dbReference>
<proteinExistence type="predicted"/>
<dbReference type="InterPro" id="IPR029016">
    <property type="entry name" value="GAF-like_dom_sf"/>
</dbReference>
<dbReference type="SUPFAM" id="SSF52091">
    <property type="entry name" value="SpoIIaa-like"/>
    <property type="match status" value="1"/>
</dbReference>
<dbReference type="SMART" id="SM00220">
    <property type="entry name" value="S_TKc"/>
    <property type="match status" value="1"/>
</dbReference>
<dbReference type="InterPro" id="IPR036513">
    <property type="entry name" value="STAS_dom_sf"/>
</dbReference>
<dbReference type="Pfam" id="PF00069">
    <property type="entry name" value="Pkinase"/>
    <property type="match status" value="1"/>
</dbReference>
<comment type="caution">
    <text evidence="4">The sequence shown here is derived from an EMBL/GenBank/DDBJ whole genome shotgun (WGS) entry which is preliminary data.</text>
</comment>
<name>A0A150PNM3_SORCE</name>
<dbReference type="Proteomes" id="UP000075604">
    <property type="component" value="Unassembled WGS sequence"/>
</dbReference>
<dbReference type="PROSITE" id="PS50011">
    <property type="entry name" value="PROTEIN_KINASE_DOM"/>
    <property type="match status" value="1"/>
</dbReference>
<dbReference type="SUPFAM" id="SSF56112">
    <property type="entry name" value="Protein kinase-like (PK-like)"/>
    <property type="match status" value="1"/>
</dbReference>